<evidence type="ECO:0000256" key="6">
    <source>
        <dbReference type="ARBA" id="ARBA00023077"/>
    </source>
</evidence>
<keyword evidence="5 12" id="KW-0732">Signal</keyword>
<evidence type="ECO:0000256" key="12">
    <source>
        <dbReference type="SAM" id="SignalP"/>
    </source>
</evidence>
<evidence type="ECO:0000256" key="8">
    <source>
        <dbReference type="ARBA" id="ARBA00023170"/>
    </source>
</evidence>
<protein>
    <submittedName>
        <fullName evidence="15">Outer membrane receptor protein</fullName>
    </submittedName>
</protein>
<organism evidence="15 16">
    <name type="scientific">Bernardetia litoralis (strain ATCC 23117 / DSM 6794 / NBRC 15988 / NCIMB 1366 / Fx l1 / Sio-4)</name>
    <name type="common">Flexibacter litoralis</name>
    <dbReference type="NCBI Taxonomy" id="880071"/>
    <lineage>
        <taxon>Bacteria</taxon>
        <taxon>Pseudomonadati</taxon>
        <taxon>Bacteroidota</taxon>
        <taxon>Cytophagia</taxon>
        <taxon>Cytophagales</taxon>
        <taxon>Bernardetiaceae</taxon>
        <taxon>Bernardetia</taxon>
    </lineage>
</organism>
<dbReference type="PROSITE" id="PS52016">
    <property type="entry name" value="TONB_DEPENDENT_REC_3"/>
    <property type="match status" value="1"/>
</dbReference>
<dbReference type="InterPro" id="IPR036942">
    <property type="entry name" value="Beta-barrel_TonB_sf"/>
</dbReference>
<dbReference type="GO" id="GO:0009279">
    <property type="term" value="C:cell outer membrane"/>
    <property type="evidence" value="ECO:0007669"/>
    <property type="project" value="UniProtKB-SubCell"/>
</dbReference>
<keyword evidence="9 10" id="KW-0998">Cell outer membrane</keyword>
<dbReference type="Gene3D" id="2.40.170.20">
    <property type="entry name" value="TonB-dependent receptor, beta-barrel domain"/>
    <property type="match status" value="1"/>
</dbReference>
<dbReference type="Pfam" id="PF00593">
    <property type="entry name" value="TonB_dep_Rec_b-barrel"/>
    <property type="match status" value="1"/>
</dbReference>
<comment type="similarity">
    <text evidence="10 11">Belongs to the TonB-dependent receptor family.</text>
</comment>
<dbReference type="PANTHER" id="PTHR30069">
    <property type="entry name" value="TONB-DEPENDENT OUTER MEMBRANE RECEPTOR"/>
    <property type="match status" value="1"/>
</dbReference>
<keyword evidence="16" id="KW-1185">Reference proteome</keyword>
<feature type="domain" description="TonB-dependent receptor plug" evidence="14">
    <location>
        <begin position="60"/>
        <end position="167"/>
    </location>
</feature>
<evidence type="ECO:0000256" key="2">
    <source>
        <dbReference type="ARBA" id="ARBA00022448"/>
    </source>
</evidence>
<feature type="domain" description="TonB-dependent receptor-like beta-barrel" evidence="13">
    <location>
        <begin position="317"/>
        <end position="695"/>
    </location>
</feature>
<dbReference type="PANTHER" id="PTHR30069:SF29">
    <property type="entry name" value="HEMOGLOBIN AND HEMOGLOBIN-HAPTOGLOBIN-BINDING PROTEIN 1-RELATED"/>
    <property type="match status" value="1"/>
</dbReference>
<dbReference type="SUPFAM" id="SSF56935">
    <property type="entry name" value="Porins"/>
    <property type="match status" value="1"/>
</dbReference>
<dbReference type="eggNOG" id="COG4206">
    <property type="taxonomic scope" value="Bacteria"/>
</dbReference>
<evidence type="ECO:0000313" key="16">
    <source>
        <dbReference type="Proteomes" id="UP000006054"/>
    </source>
</evidence>
<dbReference type="KEGG" id="fli:Fleli_1492"/>
<dbReference type="GO" id="GO:0015344">
    <property type="term" value="F:siderophore uptake transmembrane transporter activity"/>
    <property type="evidence" value="ECO:0007669"/>
    <property type="project" value="TreeGrafter"/>
</dbReference>
<dbReference type="Pfam" id="PF07715">
    <property type="entry name" value="Plug"/>
    <property type="match status" value="1"/>
</dbReference>
<evidence type="ECO:0000256" key="4">
    <source>
        <dbReference type="ARBA" id="ARBA00022692"/>
    </source>
</evidence>
<proteinExistence type="inferred from homology"/>
<dbReference type="Gene3D" id="2.170.130.10">
    <property type="entry name" value="TonB-dependent receptor, plug domain"/>
    <property type="match status" value="1"/>
</dbReference>
<evidence type="ECO:0000256" key="7">
    <source>
        <dbReference type="ARBA" id="ARBA00023136"/>
    </source>
</evidence>
<evidence type="ECO:0000256" key="11">
    <source>
        <dbReference type="RuleBase" id="RU003357"/>
    </source>
</evidence>
<evidence type="ECO:0000313" key="15">
    <source>
        <dbReference type="EMBL" id="AFM03916.1"/>
    </source>
</evidence>
<dbReference type="RefSeq" id="WP_014797373.1">
    <property type="nucleotide sequence ID" value="NC_018018.1"/>
</dbReference>
<dbReference type="STRING" id="880071.Fleli_1492"/>
<dbReference type="GO" id="GO:0044718">
    <property type="term" value="P:siderophore transmembrane transport"/>
    <property type="evidence" value="ECO:0007669"/>
    <property type="project" value="TreeGrafter"/>
</dbReference>
<keyword evidence="3 10" id="KW-1134">Transmembrane beta strand</keyword>
<keyword evidence="4 10" id="KW-0812">Transmembrane</keyword>
<dbReference type="InterPro" id="IPR000531">
    <property type="entry name" value="Beta-barrel_TonB"/>
</dbReference>
<name>I4AIY1_BERLS</name>
<dbReference type="OrthoDB" id="9758472at2"/>
<sequence precursor="true">MKKHYLTPLFIFVFLSVSFLSVAQNDSSLYQLSIDELLQPEENLLTGKVSSASKIEQRVLDAPSIVNIISKERINKYGWVSLNDILYRQAGFSPSQDYDRKTVSSRGVFEGWNNNHLLVLVDGVPYNDNLYGSAYTSEITPLIFTKSVELIRGPVSALYGANAMNGAIGINTVSPSDFRQNGRVQIRLGSNNKQIYDVVVGGESDLVAAVVAFNSFSTLGNEYMSFDDSERIDNAGNFLQQEINDKRSSYYLFGKLEGRGKLAGFELQYHQHDWESETGHGWLFFIPDQPEAIKENRKMLSLRYTSEHLNKKLVQEYVIRYQHHGLDWNMRYYSDGALDNFYPLGVTEYLKTSAEDVFGRMQYKYSLGKESVLLAGVEGNMFYYGGDDAHTSNIDLNSDFSPFLDNDPQPMNAWLEFIESKPLINLALFAQYTSPRLLNGLLQTTVTLRYDNQFFNYTDIYSAERNEESKSFEQFSPRIGLVFHAKPTLTFKVLGGRAFRTPTPTEMFGANTYSLASNINELSAESITTFEVVGEWQASQKTIMRLNTFYTNFEDIIAYSVANANLSTNLYSLTNFGIEYEIESSLSSDFQIMGNYSFVQRLNETIRDTTITESPNKLTWYPAHSLNVGLVYEKNKFLTSLMVHAQSQVERRSSDITDRTKEFRQEQVAAWVTLDTKFAYHFTSYLELGLLITNLTNQDNYLIKNNSYRFDYRMNKRNFLLNLKYDF</sequence>
<evidence type="ECO:0000256" key="3">
    <source>
        <dbReference type="ARBA" id="ARBA00022452"/>
    </source>
</evidence>
<dbReference type="HOGENOM" id="CLU_419149_0_0_10"/>
<keyword evidence="8 15" id="KW-0675">Receptor</keyword>
<dbReference type="InterPro" id="IPR039426">
    <property type="entry name" value="TonB-dep_rcpt-like"/>
</dbReference>
<dbReference type="InterPro" id="IPR037066">
    <property type="entry name" value="Plug_dom_sf"/>
</dbReference>
<evidence type="ECO:0000256" key="5">
    <source>
        <dbReference type="ARBA" id="ARBA00022729"/>
    </source>
</evidence>
<dbReference type="InterPro" id="IPR012910">
    <property type="entry name" value="Plug_dom"/>
</dbReference>
<keyword evidence="6 11" id="KW-0798">TonB box</keyword>
<evidence type="ECO:0000259" key="13">
    <source>
        <dbReference type="Pfam" id="PF00593"/>
    </source>
</evidence>
<gene>
    <name evidence="15" type="ordered locus">Fleli_1492</name>
</gene>
<dbReference type="EMBL" id="CP003345">
    <property type="protein sequence ID" value="AFM03916.1"/>
    <property type="molecule type" value="Genomic_DNA"/>
</dbReference>
<evidence type="ECO:0000256" key="10">
    <source>
        <dbReference type="PROSITE-ProRule" id="PRU01360"/>
    </source>
</evidence>
<evidence type="ECO:0000256" key="1">
    <source>
        <dbReference type="ARBA" id="ARBA00004571"/>
    </source>
</evidence>
<keyword evidence="2 10" id="KW-0813">Transport</keyword>
<feature type="signal peptide" evidence="12">
    <location>
        <begin position="1"/>
        <end position="23"/>
    </location>
</feature>
<dbReference type="Proteomes" id="UP000006054">
    <property type="component" value="Chromosome"/>
</dbReference>
<evidence type="ECO:0000256" key="9">
    <source>
        <dbReference type="ARBA" id="ARBA00023237"/>
    </source>
</evidence>
<reference evidence="16" key="1">
    <citation type="submission" date="2012-06" db="EMBL/GenBank/DDBJ databases">
        <title>The complete genome of Flexibacter litoralis DSM 6794.</title>
        <authorList>
            <person name="Lucas S."/>
            <person name="Copeland A."/>
            <person name="Lapidus A."/>
            <person name="Glavina del Rio T."/>
            <person name="Dalin E."/>
            <person name="Tice H."/>
            <person name="Bruce D."/>
            <person name="Goodwin L."/>
            <person name="Pitluck S."/>
            <person name="Peters L."/>
            <person name="Ovchinnikova G."/>
            <person name="Lu M."/>
            <person name="Kyrpides N."/>
            <person name="Mavromatis K."/>
            <person name="Ivanova N."/>
            <person name="Brettin T."/>
            <person name="Detter J.C."/>
            <person name="Han C."/>
            <person name="Larimer F."/>
            <person name="Land M."/>
            <person name="Hauser L."/>
            <person name="Markowitz V."/>
            <person name="Cheng J.-F."/>
            <person name="Hugenholtz P."/>
            <person name="Woyke T."/>
            <person name="Wu D."/>
            <person name="Spring S."/>
            <person name="Lang E."/>
            <person name="Kopitz M."/>
            <person name="Brambilla E."/>
            <person name="Klenk H.-P."/>
            <person name="Eisen J.A."/>
        </authorList>
    </citation>
    <scope>NUCLEOTIDE SEQUENCE [LARGE SCALE GENOMIC DNA]</scope>
    <source>
        <strain evidence="16">ATCC 23117 / DSM 6794 / NBRC 15988 / NCIMB 1366 / Sio-4</strain>
    </source>
</reference>
<keyword evidence="7 10" id="KW-0472">Membrane</keyword>
<comment type="subcellular location">
    <subcellularLocation>
        <location evidence="1 10">Cell outer membrane</location>
        <topology evidence="1 10">Multi-pass membrane protein</topology>
    </subcellularLocation>
</comment>
<accession>I4AIY1</accession>
<dbReference type="AlphaFoldDB" id="I4AIY1"/>
<feature type="chain" id="PRO_5003685750" evidence="12">
    <location>
        <begin position="24"/>
        <end position="727"/>
    </location>
</feature>
<evidence type="ECO:0000259" key="14">
    <source>
        <dbReference type="Pfam" id="PF07715"/>
    </source>
</evidence>